<evidence type="ECO:0000313" key="2">
    <source>
        <dbReference type="EMBL" id="PRP68739.1"/>
    </source>
</evidence>
<dbReference type="AlphaFoldDB" id="A0A2S9WZ51"/>
<organism evidence="2 3">
    <name type="scientific">Chromobacterium amazonense</name>
    <dbReference type="NCBI Taxonomy" id="1382803"/>
    <lineage>
        <taxon>Bacteria</taxon>
        <taxon>Pseudomonadati</taxon>
        <taxon>Pseudomonadota</taxon>
        <taxon>Betaproteobacteria</taxon>
        <taxon>Neisseriales</taxon>
        <taxon>Chromobacteriaceae</taxon>
        <taxon>Chromobacterium</taxon>
    </lineage>
</organism>
<comment type="caution">
    <text evidence="2">The sequence shown here is derived from an EMBL/GenBank/DDBJ whole genome shotgun (WGS) entry which is preliminary data.</text>
</comment>
<evidence type="ECO:0000256" key="1">
    <source>
        <dbReference type="SAM" id="Phobius"/>
    </source>
</evidence>
<dbReference type="Proteomes" id="UP000239469">
    <property type="component" value="Unassembled WGS sequence"/>
</dbReference>
<evidence type="ECO:0000313" key="3">
    <source>
        <dbReference type="Proteomes" id="UP000239469"/>
    </source>
</evidence>
<feature type="non-terminal residue" evidence="2">
    <location>
        <position position="1"/>
    </location>
</feature>
<feature type="transmembrane region" description="Helical" evidence="1">
    <location>
        <begin position="25"/>
        <end position="45"/>
    </location>
</feature>
<proteinExistence type="predicted"/>
<keyword evidence="1" id="KW-0472">Membrane</keyword>
<sequence length="62" mass="6477">LGINSLAVALRARVRNEQSDERARLYLLSAGFAFVMPGLAIKLSAAALTSGHVDVIGAPIVD</sequence>
<accession>A0A2S9WZ51</accession>
<protein>
    <submittedName>
        <fullName evidence="2">Uncharacterized protein</fullName>
    </submittedName>
</protein>
<name>A0A2S9WZ51_9NEIS</name>
<keyword evidence="1" id="KW-0812">Transmembrane</keyword>
<keyword evidence="1" id="KW-1133">Transmembrane helix</keyword>
<gene>
    <name evidence="2" type="ORF">BUE93_20980</name>
</gene>
<dbReference type="EMBL" id="MTBD01000058">
    <property type="protein sequence ID" value="PRP68739.1"/>
    <property type="molecule type" value="Genomic_DNA"/>
</dbReference>
<reference evidence="2 3" key="1">
    <citation type="submission" date="2017-01" db="EMBL/GenBank/DDBJ databases">
        <title>New insights into the genetic diversity of Chromobacterium isolated from tropical freshwater lake.</title>
        <authorList>
            <person name="Santos A.B."/>
            <person name="Nascimento A.M."/>
            <person name="Da Silva P.C."/>
        </authorList>
    </citation>
    <scope>NUCLEOTIDE SEQUENCE [LARGE SCALE GENOMIC DNA]</scope>
    <source>
        <strain evidence="2 3">56AF</strain>
    </source>
</reference>